<dbReference type="InterPro" id="IPR004096">
    <property type="entry name" value="V4R"/>
</dbReference>
<dbReference type="EMBL" id="QOHR01000013">
    <property type="protein sequence ID" value="REC56215.1"/>
    <property type="molecule type" value="Genomic_DNA"/>
</dbReference>
<dbReference type="InterPro" id="IPR010249">
    <property type="entry name" value="BchJ"/>
</dbReference>
<dbReference type="Gene3D" id="3.30.1380.20">
    <property type="entry name" value="Trafficking protein particle complex subunit 3"/>
    <property type="match status" value="1"/>
</dbReference>
<gene>
    <name evidence="2" type="primary">bchJ</name>
    <name evidence="2" type="ORF">DRV84_10140</name>
</gene>
<dbReference type="AlphaFoldDB" id="A0A3D9BRS3"/>
<keyword evidence="3" id="KW-1185">Reference proteome</keyword>
<name>A0A3D9BRS3_9RHOB</name>
<accession>A0A3D9BRS3</accession>
<dbReference type="GO" id="GO:0030494">
    <property type="term" value="P:bacteriochlorophyll biosynthetic process"/>
    <property type="evidence" value="ECO:0007669"/>
    <property type="project" value="InterPro"/>
</dbReference>
<dbReference type="Proteomes" id="UP000257131">
    <property type="component" value="Unassembled WGS sequence"/>
</dbReference>
<comment type="caution">
    <text evidence="2">The sequence shown here is derived from an EMBL/GenBank/DDBJ whole genome shotgun (WGS) entry which is preliminary data.</text>
</comment>
<dbReference type="PANTHER" id="PTHR35090:SF1">
    <property type="entry name" value="SLR0144 PROTEIN"/>
    <property type="match status" value="1"/>
</dbReference>
<evidence type="ECO:0000313" key="2">
    <source>
        <dbReference type="EMBL" id="REC56215.1"/>
    </source>
</evidence>
<dbReference type="PANTHER" id="PTHR35090">
    <property type="entry name" value="DNA-DIRECTED RNA POLYMERASE SUBUNIT I"/>
    <property type="match status" value="1"/>
</dbReference>
<feature type="domain" description="4-vinyl reductase 4VR" evidence="1">
    <location>
        <begin position="137"/>
        <end position="198"/>
    </location>
</feature>
<organism evidence="2 3">
    <name type="scientific">Rhodosalinus sediminis</name>
    <dbReference type="NCBI Taxonomy" id="1940533"/>
    <lineage>
        <taxon>Bacteria</taxon>
        <taxon>Pseudomonadati</taxon>
        <taxon>Pseudomonadota</taxon>
        <taxon>Alphaproteobacteria</taxon>
        <taxon>Rhodobacterales</taxon>
        <taxon>Paracoccaceae</taxon>
        <taxon>Rhodosalinus</taxon>
    </lineage>
</organism>
<reference evidence="2 3" key="1">
    <citation type="journal article" date="2017" name="Int. J. Syst. Evol. Microbiol.">
        <title>Rhodosalinus sediminis gen. nov., sp. nov., isolated from marine saltern.</title>
        <authorList>
            <person name="Guo L.Y."/>
            <person name="Ling S.K."/>
            <person name="Li C.M."/>
            <person name="Chen G.J."/>
            <person name="Du Z.J."/>
        </authorList>
    </citation>
    <scope>NUCLEOTIDE SEQUENCE [LARGE SCALE GENOMIC DNA]</scope>
    <source>
        <strain evidence="2 3">WDN1C137</strain>
    </source>
</reference>
<sequence length="200" mass="22120">MEDFSRYETAQPVQPALIGPNAILQLDPLLRAAGLDRAVYEAADLDVLPDGESMIDEAPVARVHQALRRLAPDMAEGLSYEAGVMTGRYILTHRIPQTAQSMLLSLPWRLSARLLARAIAANAWTFAGSGEFRVLSPFSFELRDNPIVRGERADHALCHWHCGVFTTLYAALVHPKMRCIETECGATGYPACRFELVRDA</sequence>
<dbReference type="NCBIfam" id="TIGR02019">
    <property type="entry name" value="BchJ"/>
    <property type="match status" value="1"/>
</dbReference>
<dbReference type="SUPFAM" id="SSF111126">
    <property type="entry name" value="Ligand-binding domain in the NO signalling and Golgi transport"/>
    <property type="match status" value="1"/>
</dbReference>
<protein>
    <submittedName>
        <fullName evidence="2">Bacteriochlorophyll 4-vinyl reductase</fullName>
    </submittedName>
</protein>
<dbReference type="InterPro" id="IPR024096">
    <property type="entry name" value="NO_sig/Golgi_transp_ligand-bd"/>
</dbReference>
<dbReference type="SMART" id="SM00989">
    <property type="entry name" value="V4R"/>
    <property type="match status" value="1"/>
</dbReference>
<evidence type="ECO:0000259" key="1">
    <source>
        <dbReference type="SMART" id="SM00989"/>
    </source>
</evidence>
<dbReference type="Pfam" id="PF02830">
    <property type="entry name" value="V4R"/>
    <property type="match status" value="1"/>
</dbReference>
<proteinExistence type="predicted"/>
<dbReference type="GO" id="GO:0015979">
    <property type="term" value="P:photosynthesis"/>
    <property type="evidence" value="ECO:0007669"/>
    <property type="project" value="InterPro"/>
</dbReference>
<evidence type="ECO:0000313" key="3">
    <source>
        <dbReference type="Proteomes" id="UP000257131"/>
    </source>
</evidence>
<dbReference type="OrthoDB" id="2080515at2"/>